<reference evidence="2" key="1">
    <citation type="submission" date="2015-10" db="EMBL/GenBank/DDBJ databases">
        <authorList>
            <person name="Martinez-Garcia P.J."/>
            <person name="Crepeau M.W."/>
            <person name="Puiu D."/>
            <person name="Gonzalez-Ibeas D."/>
            <person name="Whalen J."/>
            <person name="Stevens K."/>
            <person name="Paul R."/>
            <person name="Butterfield T."/>
            <person name="Britton M."/>
            <person name="Reagan R."/>
            <person name="Chakraborty S."/>
            <person name="Walawage S.L."/>
            <person name="Vasquez-Gross H.A."/>
            <person name="Cardeno C."/>
            <person name="Famula R."/>
            <person name="Pratt K."/>
            <person name="Kuruganti S."/>
            <person name="Aradhya M.K."/>
            <person name="Leslie C.A."/>
            <person name="Dandekar A.M."/>
            <person name="Salzberg S.L."/>
            <person name="Wegrzyn J.L."/>
            <person name="Langley C.H."/>
            <person name="Neale D.B."/>
        </authorList>
    </citation>
    <scope>NUCLEOTIDE SEQUENCE</scope>
    <source>
        <tissue evidence="2">Leaves</tissue>
    </source>
</reference>
<dbReference type="Gene3D" id="3.60.10.10">
    <property type="entry name" value="Endonuclease/exonuclease/phosphatase"/>
    <property type="match status" value="1"/>
</dbReference>
<dbReference type="AlphaFoldDB" id="A0A833X7S4"/>
<dbReference type="InterPro" id="IPR036691">
    <property type="entry name" value="Endo/exonu/phosph_ase_sf"/>
</dbReference>
<proteinExistence type="predicted"/>
<organism evidence="2 3">
    <name type="scientific">Juglans regia</name>
    <name type="common">English walnut</name>
    <dbReference type="NCBI Taxonomy" id="51240"/>
    <lineage>
        <taxon>Eukaryota</taxon>
        <taxon>Viridiplantae</taxon>
        <taxon>Streptophyta</taxon>
        <taxon>Embryophyta</taxon>
        <taxon>Tracheophyta</taxon>
        <taxon>Spermatophyta</taxon>
        <taxon>Magnoliopsida</taxon>
        <taxon>eudicotyledons</taxon>
        <taxon>Gunneridae</taxon>
        <taxon>Pentapetalae</taxon>
        <taxon>rosids</taxon>
        <taxon>fabids</taxon>
        <taxon>Fagales</taxon>
        <taxon>Juglandaceae</taxon>
        <taxon>Juglans</taxon>
    </lineage>
</organism>
<dbReference type="EMBL" id="LIHL02000014">
    <property type="protein sequence ID" value="KAF5446365.1"/>
    <property type="molecule type" value="Genomic_DNA"/>
</dbReference>
<dbReference type="SUPFAM" id="SSF56219">
    <property type="entry name" value="DNase I-like"/>
    <property type="match status" value="1"/>
</dbReference>
<accession>A0A833X7S4</accession>
<dbReference type="Pfam" id="PF03372">
    <property type="entry name" value="Exo_endo_phos"/>
    <property type="match status" value="1"/>
</dbReference>
<protein>
    <recommendedName>
        <fullName evidence="1">Endonuclease/exonuclease/phosphatase domain-containing protein</fullName>
    </recommendedName>
</protein>
<dbReference type="PANTHER" id="PTHR33710:SF77">
    <property type="entry name" value="DNASE I-LIKE SUPERFAMILY PROTEIN"/>
    <property type="match status" value="1"/>
</dbReference>
<evidence type="ECO:0000313" key="3">
    <source>
        <dbReference type="Proteomes" id="UP000619265"/>
    </source>
</evidence>
<dbReference type="InterPro" id="IPR005135">
    <property type="entry name" value="Endo/exonuclease/phosphatase"/>
</dbReference>
<dbReference type="PANTHER" id="PTHR33710">
    <property type="entry name" value="BNAC02G09200D PROTEIN"/>
    <property type="match status" value="1"/>
</dbReference>
<dbReference type="Gramene" id="Jr14_05500_p1">
    <property type="protein sequence ID" value="cds.Jr14_05500_p1"/>
    <property type="gene ID" value="Jr14_05500"/>
</dbReference>
<evidence type="ECO:0000313" key="2">
    <source>
        <dbReference type="EMBL" id="KAF5446365.1"/>
    </source>
</evidence>
<name>A0A833X7S4_JUGRE</name>
<evidence type="ECO:0000259" key="1">
    <source>
        <dbReference type="Pfam" id="PF03372"/>
    </source>
</evidence>
<comment type="caution">
    <text evidence="2">The sequence shown here is derived from an EMBL/GenBank/DDBJ whole genome shotgun (WGS) entry which is preliminary data.</text>
</comment>
<sequence length="258" mass="28954">MKLISWNCRGIACPCAIHSLWAIIRTHNLEALFLSETLLSSVNTATIVNRLGFSHHVYMPPSGKWGGLLFLWRMGLDVEIVNSASNIISVLIYSDPAHCPWMLNIIYCLAKFSKKLKFWDDLTAVTKSFLGPSVIIGDFNSILNQSEKFDGKPYASTSNPKDLKLFLEQTGFIDLRAFGTPHTWSNNKQGAHHIREKLDRAVINLHWNTLFPDASITYLPRSASDHSPIILETSKFGLKKNPSSLKSFGIETLRALIP</sequence>
<reference evidence="2" key="2">
    <citation type="submission" date="2020-03" db="EMBL/GenBank/DDBJ databases">
        <title>Walnut 2.0.</title>
        <authorList>
            <person name="Marrano A."/>
            <person name="Britton M."/>
            <person name="Zimin A.V."/>
            <person name="Zaini P.A."/>
            <person name="Workman R."/>
            <person name="Puiu D."/>
            <person name="Bianco L."/>
            <person name="Allen B.J."/>
            <person name="Troggio M."/>
            <person name="Leslie C.A."/>
            <person name="Timp W."/>
            <person name="Dendekar A."/>
            <person name="Salzberg S.L."/>
            <person name="Neale D.B."/>
        </authorList>
    </citation>
    <scope>NUCLEOTIDE SEQUENCE</scope>
    <source>
        <tissue evidence="2">Leaves</tissue>
    </source>
</reference>
<gene>
    <name evidence="2" type="ORF">F2P56_032000</name>
</gene>
<dbReference type="Proteomes" id="UP000619265">
    <property type="component" value="Unassembled WGS sequence"/>
</dbReference>
<feature type="domain" description="Endonuclease/exonuclease/phosphatase" evidence="1">
    <location>
        <begin position="4"/>
        <end position="226"/>
    </location>
</feature>
<dbReference type="GO" id="GO:0003824">
    <property type="term" value="F:catalytic activity"/>
    <property type="evidence" value="ECO:0007669"/>
    <property type="project" value="InterPro"/>
</dbReference>